<dbReference type="Proteomes" id="UP000001227">
    <property type="component" value="Chromosome"/>
</dbReference>
<evidence type="ECO:0000256" key="1">
    <source>
        <dbReference type="SAM" id="Coils"/>
    </source>
</evidence>
<organism evidence="3 4">
    <name type="scientific">Amoebophilus asiaticus (strain 5a2)</name>
    <dbReference type="NCBI Taxonomy" id="452471"/>
    <lineage>
        <taxon>Bacteria</taxon>
        <taxon>Pseudomonadati</taxon>
        <taxon>Bacteroidota</taxon>
        <taxon>Cytophagia</taxon>
        <taxon>Cytophagales</taxon>
        <taxon>Amoebophilaceae</taxon>
        <taxon>Candidatus Amoebophilus</taxon>
    </lineage>
</organism>
<evidence type="ECO:0000313" key="4">
    <source>
        <dbReference type="Proteomes" id="UP000001227"/>
    </source>
</evidence>
<dbReference type="RefSeq" id="WP_012473382.1">
    <property type="nucleotide sequence ID" value="NC_010830.1"/>
</dbReference>
<dbReference type="HOGENOM" id="CLU_543637_0_0_10"/>
<keyword evidence="1" id="KW-0175">Coiled coil</keyword>
<name>B3ETT6_AMOA5</name>
<evidence type="ECO:0000313" key="3">
    <source>
        <dbReference type="EMBL" id="ACE06638.1"/>
    </source>
</evidence>
<keyword evidence="4" id="KW-1185">Reference proteome</keyword>
<dbReference type="EMBL" id="CP001102">
    <property type="protein sequence ID" value="ACE06638.1"/>
    <property type="molecule type" value="Genomic_DNA"/>
</dbReference>
<dbReference type="KEGG" id="aas:Aasi_1328"/>
<dbReference type="eggNOG" id="COG3064">
    <property type="taxonomic scope" value="Bacteria"/>
</dbReference>
<sequence>MWAIGFVVACISFKIKIKKNQFLSSMWSLNKTKKSLILSQLLSLLVIFSIASCDGQCGGKPHAYGDLVMSIDKKELVGNGDKEFEVTFSKEDAKLYGLLEQFELKVEAIQGKVSYSAYENDESTTRTVSNLTENLTRFFNFSEIDAEGGTNEKGNIKFTIVPDEGRVQTRVKITLFKINGENRELKGTPFEVIWNKAESEIGVEFGTFEGLINNNQFQGIQGVKFTISNNADEEISAEDIFIKIISKDGDQHGASFTLSGREVDEVGKNLIQILLLPGFDKVGKNIAPVLITLAVDKENGRDTSAVTLELVCGKKTIKKDLVWYKKAPQSEEERKKEEEKKQEEEKEASKKLELAKAVQKKAQEEADKVFKKLKDKKLTLGNTTAPNLEKRTKAVKDVLIEQIHIPADKVNDELIEKIIELYNKDKNLTEPIYEQTIINRSGRRILGQVVEKLIEARGKNEAIQKELDETKKDYAAKLQVLQQATEETKVVQKKLEDTKKQ</sequence>
<gene>
    <name evidence="3" type="ordered locus">Aasi_1328</name>
</gene>
<evidence type="ECO:0000256" key="2">
    <source>
        <dbReference type="SAM" id="MobiDB-lite"/>
    </source>
</evidence>
<accession>B3ETT6</accession>
<feature type="region of interest" description="Disordered" evidence="2">
    <location>
        <begin position="328"/>
        <end position="350"/>
    </location>
</feature>
<reference evidence="3 4" key="1">
    <citation type="journal article" date="2010" name="J. Bacteriol.">
        <title>The genome of the amoeba symbiont 'Candidatus Amoebophilus asiaticus' reveals common mechanisms for host cell interaction among amoeba-associated bacteria.</title>
        <authorList>
            <person name="Schmitz-Esser S."/>
            <person name="Tischler P."/>
            <person name="Arnold R."/>
            <person name="Montanaro J."/>
            <person name="Wagner M."/>
            <person name="Rattei T."/>
            <person name="Horn M."/>
        </authorList>
    </citation>
    <scope>NUCLEOTIDE SEQUENCE [LARGE SCALE GENOMIC DNA]</scope>
    <source>
        <strain evidence="3 4">5a2</strain>
    </source>
</reference>
<proteinExistence type="predicted"/>
<dbReference type="AlphaFoldDB" id="B3ETT6"/>
<dbReference type="OrthoDB" id="635146at2"/>
<protein>
    <submittedName>
        <fullName evidence="3">Uncharacterized protein</fullName>
    </submittedName>
</protein>
<feature type="coiled-coil region" evidence="1">
    <location>
        <begin position="453"/>
        <end position="501"/>
    </location>
</feature>